<comment type="caution">
    <text evidence="2">The sequence shown here is derived from an EMBL/GenBank/DDBJ whole genome shotgun (WGS) entry which is preliminary data.</text>
</comment>
<dbReference type="EMBL" id="JAHQIW010002877">
    <property type="protein sequence ID" value="KAJ1356750.1"/>
    <property type="molecule type" value="Genomic_DNA"/>
</dbReference>
<dbReference type="Proteomes" id="UP001196413">
    <property type="component" value="Unassembled WGS sequence"/>
</dbReference>
<feature type="chain" id="PRO_5042110424" description="Lipoprotein" evidence="1">
    <location>
        <begin position="23"/>
        <end position="165"/>
    </location>
</feature>
<evidence type="ECO:0000313" key="2">
    <source>
        <dbReference type="EMBL" id="KAJ1356750.1"/>
    </source>
</evidence>
<feature type="signal peptide" evidence="1">
    <location>
        <begin position="1"/>
        <end position="22"/>
    </location>
</feature>
<proteinExistence type="predicted"/>
<evidence type="ECO:0000256" key="1">
    <source>
        <dbReference type="SAM" id="SignalP"/>
    </source>
</evidence>
<protein>
    <recommendedName>
        <fullName evidence="4">Lipoprotein</fullName>
    </recommendedName>
</protein>
<keyword evidence="1" id="KW-0732">Signal</keyword>
<keyword evidence="3" id="KW-1185">Reference proteome</keyword>
<reference evidence="2" key="1">
    <citation type="submission" date="2021-06" db="EMBL/GenBank/DDBJ databases">
        <title>Parelaphostrongylus tenuis whole genome reference sequence.</title>
        <authorList>
            <person name="Garwood T.J."/>
            <person name="Larsen P.A."/>
            <person name="Fountain-Jones N.M."/>
            <person name="Garbe J.R."/>
            <person name="Macchietto M.G."/>
            <person name="Kania S.A."/>
            <person name="Gerhold R.W."/>
            <person name="Richards J.E."/>
            <person name="Wolf T.M."/>
        </authorList>
    </citation>
    <scope>NUCLEOTIDE SEQUENCE</scope>
    <source>
        <strain evidence="2">MNPRO001-30</strain>
        <tissue evidence="2">Meninges</tissue>
    </source>
</reference>
<accession>A0AAD5MF22</accession>
<organism evidence="2 3">
    <name type="scientific">Parelaphostrongylus tenuis</name>
    <name type="common">Meningeal worm</name>
    <dbReference type="NCBI Taxonomy" id="148309"/>
    <lineage>
        <taxon>Eukaryota</taxon>
        <taxon>Metazoa</taxon>
        <taxon>Ecdysozoa</taxon>
        <taxon>Nematoda</taxon>
        <taxon>Chromadorea</taxon>
        <taxon>Rhabditida</taxon>
        <taxon>Rhabditina</taxon>
        <taxon>Rhabditomorpha</taxon>
        <taxon>Strongyloidea</taxon>
        <taxon>Metastrongylidae</taxon>
        <taxon>Parelaphostrongylus</taxon>
    </lineage>
</organism>
<evidence type="ECO:0008006" key="4">
    <source>
        <dbReference type="Google" id="ProtNLM"/>
    </source>
</evidence>
<dbReference type="AlphaFoldDB" id="A0AAD5MF22"/>
<evidence type="ECO:0000313" key="3">
    <source>
        <dbReference type="Proteomes" id="UP001196413"/>
    </source>
</evidence>
<name>A0AAD5MF22_PARTN</name>
<gene>
    <name evidence="2" type="ORF">KIN20_014511</name>
</gene>
<sequence length="165" mass="17741">MPRLSTSLFIISLLLAISTVLGCGVMPAGQASTRTFTVTGFTLPVAMSYTDMPMVSAQASDIAPNRGAAQLFESRLVMQTVCDVLENQARNAVLFDAVILDIMGQLEVNVNFEPILCSKVVLTSDGRRPQTHYGKLLEADVAKCSEQSGLNASIGSVWIAFLLRN</sequence>
<dbReference type="PROSITE" id="PS51257">
    <property type="entry name" value="PROKAR_LIPOPROTEIN"/>
    <property type="match status" value="1"/>
</dbReference>